<dbReference type="AlphaFoldDB" id="A0A8H6WG36"/>
<evidence type="ECO:0000313" key="4">
    <source>
        <dbReference type="EMBL" id="KAF7317399.1"/>
    </source>
</evidence>
<gene>
    <name evidence="4" type="ORF">HMN09_00476200</name>
</gene>
<dbReference type="GO" id="GO:0006952">
    <property type="term" value="P:defense response"/>
    <property type="evidence" value="ECO:0007669"/>
    <property type="project" value="TreeGrafter"/>
</dbReference>
<sequence length="122" mass="13483">MINEGNKQLFFGVYILLHVVAAALASLHYSLKDNLNGARAEYGVTFVIARSAALVLHVDVIYILLPICRNFISILRRTPLSTVIAFDENITLHKATGWSILIGSCVHTGSHIFNLLNIYAKC</sequence>
<dbReference type="PANTHER" id="PTHR11972:SF153">
    <property type="entry name" value="SUPEROXIDE-GENERATING NADPH OXIDASE HEAVY CHAIN SUBUNIT A"/>
    <property type="match status" value="1"/>
</dbReference>
<protein>
    <submittedName>
        <fullName evidence="4">FAD-binding FR-type domain-containing protein</fullName>
    </submittedName>
</protein>
<feature type="transmembrane region" description="Helical" evidence="3">
    <location>
        <begin position="43"/>
        <end position="67"/>
    </location>
</feature>
<dbReference type="InterPro" id="IPR050369">
    <property type="entry name" value="RBOH/FRE"/>
</dbReference>
<accession>A0A8H6WG36</accession>
<keyword evidence="3" id="KW-0472">Membrane</keyword>
<dbReference type="Proteomes" id="UP000613580">
    <property type="component" value="Unassembled WGS sequence"/>
</dbReference>
<keyword evidence="3" id="KW-1133">Transmembrane helix</keyword>
<dbReference type="EMBL" id="JACAZE010000005">
    <property type="protein sequence ID" value="KAF7317399.1"/>
    <property type="molecule type" value="Genomic_DNA"/>
</dbReference>
<comment type="caution">
    <text evidence="4">The sequence shown here is derived from an EMBL/GenBank/DDBJ whole genome shotgun (WGS) entry which is preliminary data.</text>
</comment>
<keyword evidence="1" id="KW-0813">Transport</keyword>
<keyword evidence="5" id="KW-1185">Reference proteome</keyword>
<dbReference type="PANTHER" id="PTHR11972">
    <property type="entry name" value="NADPH OXIDASE"/>
    <property type="match status" value="1"/>
</dbReference>
<dbReference type="GO" id="GO:0016175">
    <property type="term" value="F:superoxide-generating NAD(P)H oxidase activity"/>
    <property type="evidence" value="ECO:0007669"/>
    <property type="project" value="TreeGrafter"/>
</dbReference>
<dbReference type="OrthoDB" id="167398at2759"/>
<evidence type="ECO:0000256" key="3">
    <source>
        <dbReference type="SAM" id="Phobius"/>
    </source>
</evidence>
<feature type="transmembrane region" description="Helical" evidence="3">
    <location>
        <begin position="9"/>
        <end position="31"/>
    </location>
</feature>
<keyword evidence="1" id="KW-0249">Electron transport</keyword>
<evidence type="ECO:0000313" key="5">
    <source>
        <dbReference type="Proteomes" id="UP000613580"/>
    </source>
</evidence>
<dbReference type="GO" id="GO:0042554">
    <property type="term" value="P:superoxide anion generation"/>
    <property type="evidence" value="ECO:0007669"/>
    <property type="project" value="TreeGrafter"/>
</dbReference>
<evidence type="ECO:0000256" key="2">
    <source>
        <dbReference type="ARBA" id="ARBA00023002"/>
    </source>
</evidence>
<organism evidence="4 5">
    <name type="scientific">Mycena chlorophos</name>
    <name type="common">Agaric fungus</name>
    <name type="synonym">Agaricus chlorophos</name>
    <dbReference type="NCBI Taxonomy" id="658473"/>
    <lineage>
        <taxon>Eukaryota</taxon>
        <taxon>Fungi</taxon>
        <taxon>Dikarya</taxon>
        <taxon>Basidiomycota</taxon>
        <taxon>Agaricomycotina</taxon>
        <taxon>Agaricomycetes</taxon>
        <taxon>Agaricomycetidae</taxon>
        <taxon>Agaricales</taxon>
        <taxon>Marasmiineae</taxon>
        <taxon>Mycenaceae</taxon>
        <taxon>Mycena</taxon>
    </lineage>
</organism>
<evidence type="ECO:0000256" key="1">
    <source>
        <dbReference type="ARBA" id="ARBA00022982"/>
    </source>
</evidence>
<reference evidence="4" key="1">
    <citation type="submission" date="2020-05" db="EMBL/GenBank/DDBJ databases">
        <title>Mycena genomes resolve the evolution of fungal bioluminescence.</title>
        <authorList>
            <person name="Tsai I.J."/>
        </authorList>
    </citation>
    <scope>NUCLEOTIDE SEQUENCE</scope>
    <source>
        <strain evidence="4">110903Hualien_Pintung</strain>
    </source>
</reference>
<keyword evidence="2" id="KW-0560">Oxidoreductase</keyword>
<dbReference type="GO" id="GO:0043020">
    <property type="term" value="C:NADPH oxidase complex"/>
    <property type="evidence" value="ECO:0007669"/>
    <property type="project" value="TreeGrafter"/>
</dbReference>
<name>A0A8H6WG36_MYCCL</name>
<proteinExistence type="predicted"/>
<keyword evidence="3" id="KW-0812">Transmembrane</keyword>